<comment type="caution">
    <text evidence="4">The sequence shown here is derived from an EMBL/GenBank/DDBJ whole genome shotgun (WGS) entry which is preliminary data.</text>
</comment>
<dbReference type="GO" id="GO:0000922">
    <property type="term" value="C:spindle pole"/>
    <property type="evidence" value="ECO:0007669"/>
    <property type="project" value="UniProtKB-SubCell"/>
</dbReference>
<gene>
    <name evidence="4" type="ORF">HJG63_020627</name>
</gene>
<evidence type="ECO:0000256" key="1">
    <source>
        <dbReference type="ARBA" id="ARBA00004647"/>
    </source>
</evidence>
<dbReference type="AlphaFoldDB" id="A0A7J8CN39"/>
<organism evidence="4 5">
    <name type="scientific">Rousettus aegyptiacus</name>
    <name type="common">Egyptian fruit bat</name>
    <name type="synonym">Pteropus aegyptiacus</name>
    <dbReference type="NCBI Taxonomy" id="9407"/>
    <lineage>
        <taxon>Eukaryota</taxon>
        <taxon>Metazoa</taxon>
        <taxon>Chordata</taxon>
        <taxon>Craniata</taxon>
        <taxon>Vertebrata</taxon>
        <taxon>Euteleostomi</taxon>
        <taxon>Mammalia</taxon>
        <taxon>Eutheria</taxon>
        <taxon>Laurasiatheria</taxon>
        <taxon>Chiroptera</taxon>
        <taxon>Yinpterochiroptera</taxon>
        <taxon>Pteropodoidea</taxon>
        <taxon>Pteropodidae</taxon>
        <taxon>Rousettinae</taxon>
        <taxon>Rousettus</taxon>
    </lineage>
</organism>
<evidence type="ECO:0000313" key="5">
    <source>
        <dbReference type="Proteomes" id="UP000593571"/>
    </source>
</evidence>
<protein>
    <submittedName>
        <fullName evidence="4">WD repeat domain 62</fullName>
    </submittedName>
</protein>
<dbReference type="PANTHER" id="PTHR45589:SF3">
    <property type="entry name" value="WD REPEAT-CONTAINING PROTEIN 62"/>
    <property type="match status" value="1"/>
</dbReference>
<feature type="domain" description="MABP1/WRD62 coiled-coil" evidence="3">
    <location>
        <begin position="570"/>
        <end position="681"/>
    </location>
</feature>
<proteinExistence type="predicted"/>
<feature type="region of interest" description="Disordered" evidence="2">
    <location>
        <begin position="421"/>
        <end position="444"/>
    </location>
</feature>
<keyword evidence="5" id="KW-1185">Reference proteome</keyword>
<dbReference type="EMBL" id="JACASE010000014">
    <property type="protein sequence ID" value="KAF6412255.1"/>
    <property type="molecule type" value="Genomic_DNA"/>
</dbReference>
<evidence type="ECO:0000313" key="4">
    <source>
        <dbReference type="EMBL" id="KAF6412255.1"/>
    </source>
</evidence>
<name>A0A7J8CN39_ROUAE</name>
<dbReference type="Proteomes" id="UP000593571">
    <property type="component" value="Unassembled WGS sequence"/>
</dbReference>
<dbReference type="InterPro" id="IPR011044">
    <property type="entry name" value="Quino_amine_DH_bsu"/>
</dbReference>
<dbReference type="Pfam" id="PF00400">
    <property type="entry name" value="WD40"/>
    <property type="match status" value="1"/>
</dbReference>
<dbReference type="PANTHER" id="PTHR45589">
    <property type="entry name" value="WD REPEAT DOMAIN 62, ISOFORM G"/>
    <property type="match status" value="1"/>
</dbReference>
<feature type="region of interest" description="Disordered" evidence="2">
    <location>
        <begin position="187"/>
        <end position="209"/>
    </location>
</feature>
<dbReference type="InterPro" id="IPR001680">
    <property type="entry name" value="WD40_rpt"/>
</dbReference>
<dbReference type="Pfam" id="PF24795">
    <property type="entry name" value="WDR62-MABP1_CC"/>
    <property type="match status" value="1"/>
</dbReference>
<evidence type="ECO:0000259" key="3">
    <source>
        <dbReference type="Pfam" id="PF24795"/>
    </source>
</evidence>
<dbReference type="InterPro" id="IPR015943">
    <property type="entry name" value="WD40/YVTN_repeat-like_dom_sf"/>
</dbReference>
<dbReference type="InterPro" id="IPR056364">
    <property type="entry name" value="WDR62-MABP1_CC"/>
</dbReference>
<accession>A0A7J8CN39</accession>
<sequence>MMATLGPGGYARNDAVEKLPSVMAGVPARRGQSSPPPAPALCLRRRIRLPTAPEDTVQNRVSLEKVLGITAQNSSGLTCDPNTGHVAYLAGCVVVILDPKENKQQHIFNTARKSLSALAFSPDGKYIVTGENGHRPAVRIWDVDEKSQVAEMLGHKYGVACVAFSPNMKHILELNAQFDMTMTPTPDRPGTAEELTRPEVPGISNGSLPQTPEQEKFLRHHFETLTDAHPEELFHRSLRDVKASEDEEFFNPRLSISAQFLSRLQKTSRLTHTFPSRLPLHLVKSPEVRLTDLEGSQPRADPLRAGIGCTSPGRTNVLSGGKAQESLDTPEAWCPLILPTDRKPSTPPALPTPVLAPSVLLPSTCSYMEATASPRAKMSHSISLENNEDPVLAELTRPVHRPSSIRDLASVGQELQAITTTAAPDSEGHEPALPSQGNHEARSSLKLTLSSVYDRLLLPPPPLEPPSTCVWSQEPVATQPDVMVTTANFPAPSPVDVSSLRLHSSTCLPRLLVPEPLSTHPSSPSLPEARPGVPGNITTLLELTPDALSLVRDNPGPCRESRVPARVLSSAPLELSSVRTIVYRLQTAFQEALDLYHLMVSSDQMSTDQRQAQTELASTFLWIHSQLEASDWLVGTNVAPAQALPSPGPPSPPTLCPLASPDLHALLEHYSELLVQAVRRKARGY</sequence>
<reference evidence="4 5" key="1">
    <citation type="journal article" date="2020" name="Nature">
        <title>Six reference-quality genomes reveal evolution of bat adaptations.</title>
        <authorList>
            <person name="Jebb D."/>
            <person name="Huang Z."/>
            <person name="Pippel M."/>
            <person name="Hughes G.M."/>
            <person name="Lavrichenko K."/>
            <person name="Devanna P."/>
            <person name="Winkler S."/>
            <person name="Jermiin L.S."/>
            <person name="Skirmuntt E.C."/>
            <person name="Katzourakis A."/>
            <person name="Burkitt-Gray L."/>
            <person name="Ray D.A."/>
            <person name="Sullivan K.A.M."/>
            <person name="Roscito J.G."/>
            <person name="Kirilenko B.M."/>
            <person name="Davalos L.M."/>
            <person name="Corthals A.P."/>
            <person name="Power M.L."/>
            <person name="Jones G."/>
            <person name="Ransome R.D."/>
            <person name="Dechmann D.K.N."/>
            <person name="Locatelli A.G."/>
            <person name="Puechmaille S.J."/>
            <person name="Fedrigo O."/>
            <person name="Jarvis E.D."/>
            <person name="Hiller M."/>
            <person name="Vernes S.C."/>
            <person name="Myers E.W."/>
            <person name="Teeling E.C."/>
        </authorList>
    </citation>
    <scope>NUCLEOTIDE SEQUENCE [LARGE SCALE GENOMIC DNA]</scope>
    <source>
        <strain evidence="4">MRouAeg1</strain>
        <tissue evidence="4">Muscle</tissue>
    </source>
</reference>
<dbReference type="SUPFAM" id="SSF50969">
    <property type="entry name" value="YVTN repeat-like/Quinoprotein amine dehydrogenase"/>
    <property type="match status" value="1"/>
</dbReference>
<comment type="subcellular location">
    <subcellularLocation>
        <location evidence="1">Cytoplasm</location>
        <location evidence="1">Cytoskeleton</location>
        <location evidence="1">Spindle pole</location>
    </subcellularLocation>
</comment>
<evidence type="ECO:0000256" key="2">
    <source>
        <dbReference type="SAM" id="MobiDB-lite"/>
    </source>
</evidence>
<dbReference type="Gene3D" id="2.130.10.10">
    <property type="entry name" value="YVTN repeat-like/Quinoprotein amine dehydrogenase"/>
    <property type="match status" value="1"/>
</dbReference>
<dbReference type="InterPro" id="IPR052779">
    <property type="entry name" value="WDR62"/>
</dbReference>